<evidence type="ECO:0000256" key="2">
    <source>
        <dbReference type="SAM" id="MobiDB-lite"/>
    </source>
</evidence>
<dbReference type="GO" id="GO:0005829">
    <property type="term" value="C:cytosol"/>
    <property type="evidence" value="ECO:0007669"/>
    <property type="project" value="TreeGrafter"/>
</dbReference>
<evidence type="ECO:0000259" key="3">
    <source>
        <dbReference type="Pfam" id="PF10350"/>
    </source>
</evidence>
<comment type="similarity">
    <text evidence="1">Belongs to the THADA family.</text>
</comment>
<feature type="region of interest" description="Disordered" evidence="2">
    <location>
        <begin position="1914"/>
        <end position="1951"/>
    </location>
</feature>
<dbReference type="PANTHER" id="PTHR14387:SF0">
    <property type="entry name" value="DUF2428 DOMAIN-CONTAINING PROTEIN"/>
    <property type="match status" value="1"/>
</dbReference>
<proteinExistence type="inferred from homology"/>
<sequence length="1951" mass="212935">MAEERESGSQGALLPTPRVHALLQRLRETLETRNDLALATDGIQQVSMNPCLSTERSTSFADRLERACALLERASVPVELHAGVRQLGGVCGELVRSSTQVSPVLQCLVELMAVALFEAPHVVASGQISLAQHVQRVVEMASARNEGGERTERLNAWPLVSGHLRRRVREALLQSEGDRCSAASATTIPVYRIRGVACLLDSSAWKHCVEDDAAVVAAAAALADRVLRLHAQRQQRHQHRCASATLDDTDPSLGKLLPAVVDDIARAACRVVAQLHRDESRPALWALLCAPEVSHSVTMNAATAWVSLRGDCGARENGVVRDATGAEHPALPLYSRLALARAQLFAATRRGTGFHNADAFHDAAAPPCSSKRPGDIQQGRPVADVLEEVLALYLDATADVHTRTLAVDTLVHGIETTDFAISTPVLHRLLMRDERACTERFMAALLQRAERQMEAADRTALARYWATELLETPPTRRHRYTGLALLVPVVGARWLLQRRPTLESETLSVMARHQQRLARPAMHFLQHLWEQAVEEDVHYVERVAAPMVLRSVRRLWGDGMRHPLQHPLNAAQTLLNYATPALFRSGMSLRVLQSWVDGLGVSGTEHVPNALDEAVALAVAAVAVQRGRIRRVHIVEDTDGSATGCVTEDASTTLRLHREVLLRSLLAEEDTLALNALQLLTHPSASTTAHVDEAVLALLHETAPWLLKGRIHEKYVRIVEHFMDTHLMASWAATRRMHHTAMPDAAALYTERVGRFFQRWIWQLASQLCPGAHPERQWSALRLLQAVPADAWEWIAAREQPSEQHLREACGWAALGALMDPFDRVRAAALPVARAHLWCRVDGDVWAARREAAALAWPLVRSRRPRDADAGVRILRCVLCAPEGGEDTTGALSIGGGDTSSDGGLPPLQAQVLAKWLVEELLRRGHVHHGYVLLLRQLLSEHLEWRPLHARNAPLNIPQLIELCERLVERWLLGGGGHGGALRTGGGSSARVRVLATEGLVRAEFMEADDDENASGSEAGTDEPLGMHDVFMMLKETMYLAAAAASWLCATLEENVAVDGASSLSAPERDAKRLAQCVSSVLLGTAHNGVCSHAAQAWFRLCTALSRCAHEAVRAVPGAILHDTIARLSVSDSLYALRRSAGVPLLIRGALAADERAPLAAVLRQLLQIGRQRQTHSEVAVVHALNLIKALLTDTRLQRRLPPFAITEGVLLALEGMQSHWMVRNASSQVFAACATHLLGATPQTPSAAVDDDPADAPSATEAIWNASSLTVRRDTLSVETFLVRHAALVEPMRAVLRREVREAHGARVAAAAVLSLLANVSPTIEVDSPLEDGDAQNLGLRVRLLDDLLHCCTRSASYVVRKRAALAWGIFAGADRLPSWLLRWDGRTDSSNAAHGKVWCWRALWRLASPHAAAVLSAARALSAAEIYGDFGAVVCAEWMQLLVEAAVPCTVAHAAFCRRVIADADASRPGAVLLASMATQWLYRWGDEGEMNALVTELGTHLREHPMYEVRAMAAMAATHLPPDPPTIDALQPTVLSQLEREPNVTVQCHLTCAVGALAPRGDSRAIFALAALAQRTRTLSVHNACTVALGRLLCARHAPTECAEYLWAQLRPSASKDASWSVHLAVAWSLLTAVRTPCHVAGCNRVPDALPASLLLLVLRLLEDDDEAVRRVAAHGAHALLGCRGPVMRSTAALPVLCRALLSTPSAEHARRLLLSLSGATHERRDDRMWWDVFGATQWATKVENDDGGDIDDGISASSHDEVIFVADALCNLWSEPLLTRPWLARAAFSTATPAATQPYDRRGRSTLYTEAAQLIDQARAWLEREALLDASPRPGVRRARAYLGRLHAPWRFTAVAQMLLTAWCWRRSGQTPLTLDRQWVDLLGQVALPLPLERARQAILQELPEWDACGGVSPTDTSADGRLTDDGPFWAPGHPTSPLQGRLHPKE</sequence>
<comment type="caution">
    <text evidence="4">The sequence shown here is derived from an EMBL/GenBank/DDBJ whole genome shotgun (WGS) entry which is preliminary data.</text>
</comment>
<dbReference type="GO" id="GO:0030488">
    <property type="term" value="P:tRNA methylation"/>
    <property type="evidence" value="ECO:0007669"/>
    <property type="project" value="TreeGrafter"/>
</dbReference>
<feature type="domain" description="DUF2428" evidence="3">
    <location>
        <begin position="997"/>
        <end position="1220"/>
    </location>
</feature>
<evidence type="ECO:0000313" key="4">
    <source>
        <dbReference type="EMBL" id="KAK4535726.1"/>
    </source>
</evidence>
<gene>
    <name evidence="4" type="ORF">CDCA_CDCA06G1751</name>
</gene>
<organism evidence="4 5">
    <name type="scientific">Cyanidium caldarium</name>
    <name type="common">Red alga</name>
    <dbReference type="NCBI Taxonomy" id="2771"/>
    <lineage>
        <taxon>Eukaryota</taxon>
        <taxon>Rhodophyta</taxon>
        <taxon>Bangiophyceae</taxon>
        <taxon>Cyanidiales</taxon>
        <taxon>Cyanidiaceae</taxon>
        <taxon>Cyanidium</taxon>
    </lineage>
</organism>
<dbReference type="Proteomes" id="UP001301350">
    <property type="component" value="Unassembled WGS sequence"/>
</dbReference>
<protein>
    <recommendedName>
        <fullName evidence="3">DUF2428 domain-containing protein</fullName>
    </recommendedName>
</protein>
<keyword evidence="5" id="KW-1185">Reference proteome</keyword>
<dbReference type="InterPro" id="IPR019442">
    <property type="entry name" value="THADA/TRM732_DUF2428"/>
</dbReference>
<dbReference type="EMBL" id="JANCYW010000006">
    <property type="protein sequence ID" value="KAK4535726.1"/>
    <property type="molecule type" value="Genomic_DNA"/>
</dbReference>
<accession>A0AAV9IUE0</accession>
<evidence type="ECO:0000256" key="1">
    <source>
        <dbReference type="ARBA" id="ARBA00010409"/>
    </source>
</evidence>
<dbReference type="Pfam" id="PF10350">
    <property type="entry name" value="DUF2428"/>
    <property type="match status" value="1"/>
</dbReference>
<dbReference type="InterPro" id="IPR011989">
    <property type="entry name" value="ARM-like"/>
</dbReference>
<dbReference type="SUPFAM" id="SSF48371">
    <property type="entry name" value="ARM repeat"/>
    <property type="match status" value="1"/>
</dbReference>
<evidence type="ECO:0000313" key="5">
    <source>
        <dbReference type="Proteomes" id="UP001301350"/>
    </source>
</evidence>
<name>A0AAV9IUE0_CYACA</name>
<reference evidence="4 5" key="1">
    <citation type="submission" date="2022-07" db="EMBL/GenBank/DDBJ databases">
        <title>Genome-wide signatures of adaptation to extreme environments.</title>
        <authorList>
            <person name="Cho C.H."/>
            <person name="Yoon H.S."/>
        </authorList>
    </citation>
    <scope>NUCLEOTIDE SEQUENCE [LARGE SCALE GENOMIC DNA]</scope>
    <source>
        <strain evidence="4 5">DBV 063 E5</strain>
    </source>
</reference>
<dbReference type="InterPro" id="IPR051954">
    <property type="entry name" value="tRNA_methyltransferase_THADA"/>
</dbReference>
<dbReference type="PANTHER" id="PTHR14387">
    <property type="entry name" value="THADA/DEATH RECEPTOR INTERACTING PROTEIN"/>
    <property type="match status" value="1"/>
</dbReference>
<dbReference type="Gene3D" id="1.25.10.10">
    <property type="entry name" value="Leucine-rich Repeat Variant"/>
    <property type="match status" value="1"/>
</dbReference>
<dbReference type="InterPro" id="IPR016024">
    <property type="entry name" value="ARM-type_fold"/>
</dbReference>